<protein>
    <submittedName>
        <fullName evidence="1">Uncharacterized protein</fullName>
    </submittedName>
</protein>
<dbReference type="AlphaFoldDB" id="A0A6G6GJP2"/>
<keyword evidence="2" id="KW-1185">Reference proteome</keyword>
<dbReference type="KEGG" id="mgel:G5B37_03895"/>
<dbReference type="PROSITE" id="PS51257">
    <property type="entry name" value="PROKAR_LIPOPROTEIN"/>
    <property type="match status" value="1"/>
</dbReference>
<proteinExistence type="predicted"/>
<organism evidence="1 2">
    <name type="scientific">Rasiella rasia</name>
    <dbReference type="NCBI Taxonomy" id="2744027"/>
    <lineage>
        <taxon>Bacteria</taxon>
        <taxon>Pseudomonadati</taxon>
        <taxon>Bacteroidota</taxon>
        <taxon>Flavobacteriia</taxon>
        <taxon>Flavobacteriales</taxon>
        <taxon>Flavobacteriaceae</taxon>
        <taxon>Rasiella</taxon>
    </lineage>
</organism>
<dbReference type="RefSeq" id="WP_164678762.1">
    <property type="nucleotide sequence ID" value="NZ_CP049057.1"/>
</dbReference>
<accession>A0A6G6GJP2</accession>
<gene>
    <name evidence="1" type="ORF">G5B37_03895</name>
</gene>
<dbReference type="Proteomes" id="UP000505306">
    <property type="component" value="Chromosome"/>
</dbReference>
<sequence length="315" mass="36346">MKSIVAYTLISCILFACKKDDESSTFESINAHIEYFGFTIVDTYWDDPTDSEVKTNYADEIHNFSNIADILVVNPNDNIVQRTQTFADLDLKAILHLNELFFVLIDNNSPSESNYDLRTDYQERWNEFKTINQSILSTNYIGTFYIGEEPTWNGITFTELDAVARLLQTEFPNIPTMIIEAYPSLNDLQVPQTVDWIGFDRYFVENPNTNFEFQQDWNTLQSKISDPNQKIMIILDSHYINWAHGDFGGIELTQMDDVAENYYELAKSDEKVIGILGYFWPNGFDISESIGARGMPQNVKTEYQRIGREITGKNN</sequence>
<reference evidence="1 2" key="1">
    <citation type="submission" date="2020-02" db="EMBL/GenBank/DDBJ databases">
        <title>Complete genome sequence of Flavobacteriaceae bacterium.</title>
        <authorList>
            <person name="Kim S.-J."/>
            <person name="Kim Y.-S."/>
            <person name="Kim K.-H."/>
        </authorList>
    </citation>
    <scope>NUCLEOTIDE SEQUENCE [LARGE SCALE GENOMIC DNA]</scope>
    <source>
        <strain evidence="1 2">RR4-40</strain>
    </source>
</reference>
<evidence type="ECO:0000313" key="1">
    <source>
        <dbReference type="EMBL" id="QIE58734.1"/>
    </source>
</evidence>
<evidence type="ECO:0000313" key="2">
    <source>
        <dbReference type="Proteomes" id="UP000505306"/>
    </source>
</evidence>
<name>A0A6G6GJP2_9FLAO</name>
<dbReference type="EMBL" id="CP049057">
    <property type="protein sequence ID" value="QIE58734.1"/>
    <property type="molecule type" value="Genomic_DNA"/>
</dbReference>